<gene>
    <name evidence="2" type="ORF">C449_11853</name>
</gene>
<dbReference type="Proteomes" id="UP000011669">
    <property type="component" value="Unassembled WGS sequence"/>
</dbReference>
<sequence>MTDDGGWVSLFSGGKDSSWALYRALERGLPVAHLLTVHAETESYMYHIPATDLAGLAAETIGIDLVEVDLDAAGADQTDSGARGDAEIEPLERALRDLDTQIDGGLAGVIAGAVESEFQTSRIEALCDRLDVDLFAPLWQRDPRTLAADMLNAGFEIRVIDVAARGLDESWLGRTLDAVAFDELEALHDEYGVHVLGEGGEFETLVTAGPHMDQRLEIDYETEWDGVRGTVRITDAWLEPR</sequence>
<dbReference type="NCBIfam" id="TIGR03679">
    <property type="entry name" value="arCOG00187"/>
    <property type="match status" value="1"/>
</dbReference>
<dbReference type="GO" id="GO:0017178">
    <property type="term" value="F:diphthine-ammonia ligase activity"/>
    <property type="evidence" value="ECO:0007669"/>
    <property type="project" value="TreeGrafter"/>
</dbReference>
<evidence type="ECO:0000313" key="2">
    <source>
        <dbReference type="EMBL" id="EMA44219.1"/>
    </source>
</evidence>
<dbReference type="AlphaFoldDB" id="M0MHN8"/>
<dbReference type="Gene3D" id="3.90.1490.10">
    <property type="entry name" value="putative n-type atp pyrophosphatase, domain 2"/>
    <property type="match status" value="1"/>
</dbReference>
<dbReference type="FunCoup" id="M0MHN8">
    <property type="interactions" value="44"/>
</dbReference>
<dbReference type="InterPro" id="IPR002761">
    <property type="entry name" value="Diphthami_syn_dom"/>
</dbReference>
<dbReference type="EMBL" id="AOMD01000025">
    <property type="protein sequence ID" value="EMA44219.1"/>
    <property type="molecule type" value="Genomic_DNA"/>
</dbReference>
<dbReference type="Pfam" id="PF01902">
    <property type="entry name" value="Diphthami_syn_2"/>
    <property type="match status" value="1"/>
</dbReference>
<feature type="domain" description="Diphthamide synthase" evidence="1">
    <location>
        <begin position="8"/>
        <end position="234"/>
    </location>
</feature>
<dbReference type="InterPro" id="IPR014729">
    <property type="entry name" value="Rossmann-like_a/b/a_fold"/>
</dbReference>
<dbReference type="SUPFAM" id="SSF52402">
    <property type="entry name" value="Adenine nucleotide alpha hydrolases-like"/>
    <property type="match status" value="1"/>
</dbReference>
<proteinExistence type="predicted"/>
<dbReference type="STRING" id="1227455.C449_11853"/>
<dbReference type="InterPro" id="IPR022427">
    <property type="entry name" value="MJ0570_ATP-bd"/>
</dbReference>
<dbReference type="CDD" id="cd01994">
    <property type="entry name" value="AANH_PF0828-like"/>
    <property type="match status" value="1"/>
</dbReference>
<evidence type="ECO:0000313" key="3">
    <source>
        <dbReference type="Proteomes" id="UP000011669"/>
    </source>
</evidence>
<dbReference type="InParanoid" id="M0MHN8"/>
<comment type="caution">
    <text evidence="2">The sequence shown here is derived from an EMBL/GenBank/DDBJ whole genome shotgun (WGS) entry which is preliminary data.</text>
</comment>
<evidence type="ECO:0000259" key="1">
    <source>
        <dbReference type="Pfam" id="PF01902"/>
    </source>
</evidence>
<dbReference type="GO" id="GO:0017183">
    <property type="term" value="P:protein histidyl modification to diphthamide"/>
    <property type="evidence" value="ECO:0007669"/>
    <property type="project" value="TreeGrafter"/>
</dbReference>
<keyword evidence="3" id="KW-1185">Reference proteome</keyword>
<name>M0MHN8_9EURY</name>
<dbReference type="Gene3D" id="3.40.50.620">
    <property type="entry name" value="HUPs"/>
    <property type="match status" value="1"/>
</dbReference>
<dbReference type="InterPro" id="IPR030662">
    <property type="entry name" value="DPH6/MJ0570"/>
</dbReference>
<dbReference type="PIRSF" id="PIRSF039123">
    <property type="entry name" value="Diphthamide_synthase"/>
    <property type="match status" value="1"/>
</dbReference>
<dbReference type="PANTHER" id="PTHR12196">
    <property type="entry name" value="DOMAIN OF UNKNOWN FUNCTION 71 DUF71 -CONTAINING PROTEIN"/>
    <property type="match status" value="1"/>
</dbReference>
<dbReference type="OrthoDB" id="372052at2157"/>
<protein>
    <submittedName>
        <fullName evidence="2">ATP binding protein</fullName>
    </submittedName>
</protein>
<dbReference type="PANTHER" id="PTHR12196:SF2">
    <property type="entry name" value="DIPHTHINE--AMMONIA LIGASE"/>
    <property type="match status" value="1"/>
</dbReference>
<dbReference type="NCBIfam" id="TIGR00290">
    <property type="entry name" value="MJ0570_dom"/>
    <property type="match status" value="1"/>
</dbReference>
<organism evidence="2 3">
    <name type="scientific">Halococcus saccharolyticus DSM 5350</name>
    <dbReference type="NCBI Taxonomy" id="1227455"/>
    <lineage>
        <taxon>Archaea</taxon>
        <taxon>Methanobacteriati</taxon>
        <taxon>Methanobacteriota</taxon>
        <taxon>Stenosarchaea group</taxon>
        <taxon>Halobacteria</taxon>
        <taxon>Halobacteriales</taxon>
        <taxon>Halococcaceae</taxon>
        <taxon>Halococcus</taxon>
    </lineage>
</organism>
<accession>M0MHN8</accession>
<reference evidence="2 3" key="1">
    <citation type="journal article" date="2014" name="PLoS Genet.">
        <title>Phylogenetically driven sequencing of extremely halophilic archaea reveals strategies for static and dynamic osmo-response.</title>
        <authorList>
            <person name="Becker E.A."/>
            <person name="Seitzer P.M."/>
            <person name="Tritt A."/>
            <person name="Larsen D."/>
            <person name="Krusor M."/>
            <person name="Yao A.I."/>
            <person name="Wu D."/>
            <person name="Madern D."/>
            <person name="Eisen J.A."/>
            <person name="Darling A.E."/>
            <person name="Facciotti M.T."/>
        </authorList>
    </citation>
    <scope>NUCLEOTIDE SEQUENCE [LARGE SCALE GENOMIC DNA]</scope>
    <source>
        <strain evidence="2 3">DSM 5350</strain>
    </source>
</reference>
<dbReference type="PATRIC" id="fig|1227455.4.peg.2431"/>
<dbReference type="RefSeq" id="WP_006078232.1">
    <property type="nucleotide sequence ID" value="NZ_AOMD01000025.1"/>
</dbReference>